<dbReference type="InterPro" id="IPR052155">
    <property type="entry name" value="Biofilm_reg_signaling"/>
</dbReference>
<gene>
    <name evidence="10" type="ORF">DM484_13415</name>
</gene>
<dbReference type="PANTHER" id="PTHR44757">
    <property type="entry name" value="DIGUANYLATE CYCLASE DGCP"/>
    <property type="match status" value="1"/>
</dbReference>
<dbReference type="CDD" id="cd01948">
    <property type="entry name" value="EAL"/>
    <property type="match status" value="1"/>
</dbReference>
<feature type="domain" description="PAC" evidence="7">
    <location>
        <begin position="264"/>
        <end position="316"/>
    </location>
</feature>
<dbReference type="NCBIfam" id="TIGR00229">
    <property type="entry name" value="sensory_box"/>
    <property type="match status" value="2"/>
</dbReference>
<organism evidence="10 11">
    <name type="scientific">Candidatus Methylumidiphilus alinenensis</name>
    <dbReference type="NCBI Taxonomy" id="2202197"/>
    <lineage>
        <taxon>Bacteria</taxon>
        <taxon>Pseudomonadati</taxon>
        <taxon>Pseudomonadota</taxon>
        <taxon>Gammaproteobacteria</taxon>
        <taxon>Methylococcales</taxon>
        <taxon>Candidatus Methylumidiphilus</taxon>
    </lineage>
</organism>
<dbReference type="InterPro" id="IPR035919">
    <property type="entry name" value="EAL_sf"/>
</dbReference>
<dbReference type="InterPro" id="IPR000160">
    <property type="entry name" value="GGDEF_dom"/>
</dbReference>
<dbReference type="InterPro" id="IPR001633">
    <property type="entry name" value="EAL_dom"/>
</dbReference>
<dbReference type="SUPFAM" id="SSF55785">
    <property type="entry name" value="PYP-like sensor domain (PAS domain)"/>
    <property type="match status" value="2"/>
</dbReference>
<evidence type="ECO:0000259" key="7">
    <source>
        <dbReference type="PROSITE" id="PS50113"/>
    </source>
</evidence>
<comment type="catalytic activity">
    <reaction evidence="4">
        <text>3',3'-c-di-GMP + H2O = 5'-phosphoguanylyl(3'-&gt;5')guanosine + H(+)</text>
        <dbReference type="Rhea" id="RHEA:24902"/>
        <dbReference type="ChEBI" id="CHEBI:15377"/>
        <dbReference type="ChEBI" id="CHEBI:15378"/>
        <dbReference type="ChEBI" id="CHEBI:58754"/>
        <dbReference type="ChEBI" id="CHEBI:58805"/>
        <dbReference type="EC" id="3.1.4.52"/>
    </reaction>
    <physiologicalReaction direction="left-to-right" evidence="4">
        <dbReference type="Rhea" id="RHEA:24903"/>
    </physiologicalReaction>
</comment>
<dbReference type="InterPro" id="IPR000700">
    <property type="entry name" value="PAS-assoc_C"/>
</dbReference>
<dbReference type="Pfam" id="PF00990">
    <property type="entry name" value="GGDEF"/>
    <property type="match status" value="1"/>
</dbReference>
<dbReference type="FunFam" id="3.20.20.450:FF:000001">
    <property type="entry name" value="Cyclic di-GMP phosphodiesterase yahA"/>
    <property type="match status" value="1"/>
</dbReference>
<evidence type="ECO:0000259" key="9">
    <source>
        <dbReference type="PROSITE" id="PS50887"/>
    </source>
</evidence>
<dbReference type="FunFam" id="3.30.70.270:FF:000001">
    <property type="entry name" value="Diguanylate cyclase domain protein"/>
    <property type="match status" value="1"/>
</dbReference>
<dbReference type="CDD" id="cd01949">
    <property type="entry name" value="GGDEF"/>
    <property type="match status" value="1"/>
</dbReference>
<dbReference type="GO" id="GO:0071111">
    <property type="term" value="F:cyclic-guanylate-specific phosphodiesterase activity"/>
    <property type="evidence" value="ECO:0007669"/>
    <property type="project" value="UniProtKB-EC"/>
</dbReference>
<evidence type="ECO:0000259" key="6">
    <source>
        <dbReference type="PROSITE" id="PS50112"/>
    </source>
</evidence>
<evidence type="ECO:0000256" key="4">
    <source>
        <dbReference type="ARBA" id="ARBA00051114"/>
    </source>
</evidence>
<dbReference type="GO" id="GO:0071732">
    <property type="term" value="P:cellular response to nitric oxide"/>
    <property type="evidence" value="ECO:0007669"/>
    <property type="project" value="UniProtKB-ARBA"/>
</dbReference>
<dbReference type="Gene3D" id="3.20.20.450">
    <property type="entry name" value="EAL domain"/>
    <property type="match status" value="1"/>
</dbReference>
<sequence length="746" mass="83492">MKDPSPTPADALRRQAEELAQRATEPLPDNTVTLSPVEMHQILHELHIHQIELEMQNEELRCIQNELEISRARYFDLYDMAPIGYFTLNEHGTILEANLSAAELLGVVRSKLVNQSLTSFILPSDQDIYYLSRTQMLETGKPQGFEIHLLRNGDHPFWAKMQANLSINADGKAVFRIVANDISERKAMEKNISLSVALFENASEGFLVTDAQERILLINQAFADLTGYSADEVLGKTPRILNSGRQDAAFFEKMWVEINLTGRWQGEVWNRRKNGEVYPQLMSISAILDSNKLISHYVGVFSDISQLKEATAKLEYQAQHDALTGLPNRLLLFARLQHCIDVSQRERKRLSILILDLDRFKDINDSFGHLAGDELLQLVAKRLAGRLRGIDTVTRLGGDEFTVLLEDLQHPQDAALVAKDIIDALSVPCLLSNGVEVRCGVSIGISLFPEHGKTPEELLKQADSAMYRAKNEGGRGNFKFFTDDMTQAALRRINMESLLRRAISNSGLRLHYQPQIDIKSGRIVGAEALVRLYDKLEGLIPPGQFIPVAEETGLIAVVGVWVLKETCRQGQEWIEAGLPPLNLAVNISPYQFRHGDISATVEVILAQTGFPAERLELELTESALMERETEAVAILTRLRALGVHLAIDDFGTGYSSLAYLKRFPLDLLKIDKSFIDDIPHLQDDREIAAAIVALGHTLRLKVLAEGVENAEQLEFLRAQGCDLYQGYFKSPPVKAEEFAALVRSQM</sequence>
<evidence type="ECO:0000313" key="11">
    <source>
        <dbReference type="Proteomes" id="UP000249396"/>
    </source>
</evidence>
<dbReference type="Pfam" id="PF00563">
    <property type="entry name" value="EAL"/>
    <property type="match status" value="1"/>
</dbReference>
<dbReference type="PROSITE" id="PS50883">
    <property type="entry name" value="EAL"/>
    <property type="match status" value="1"/>
</dbReference>
<dbReference type="InterPro" id="IPR043128">
    <property type="entry name" value="Rev_trsase/Diguanyl_cyclase"/>
</dbReference>
<dbReference type="SUPFAM" id="SSF55073">
    <property type="entry name" value="Nucleotide cyclase"/>
    <property type="match status" value="1"/>
</dbReference>
<dbReference type="SUPFAM" id="SSF141868">
    <property type="entry name" value="EAL domain-like"/>
    <property type="match status" value="1"/>
</dbReference>
<dbReference type="SMART" id="SM00091">
    <property type="entry name" value="PAS"/>
    <property type="match status" value="2"/>
</dbReference>
<dbReference type="InterPro" id="IPR035965">
    <property type="entry name" value="PAS-like_dom_sf"/>
</dbReference>
<dbReference type="EMBL" id="QJPH01000324">
    <property type="protein sequence ID" value="PZN78133.1"/>
    <property type="molecule type" value="Genomic_DNA"/>
</dbReference>
<dbReference type="Gene3D" id="3.30.450.20">
    <property type="entry name" value="PAS domain"/>
    <property type="match status" value="2"/>
</dbReference>
<feature type="domain" description="PAS" evidence="6">
    <location>
        <begin position="70"/>
        <end position="140"/>
    </location>
</feature>
<feature type="domain" description="GGDEF" evidence="9">
    <location>
        <begin position="348"/>
        <end position="483"/>
    </location>
</feature>
<name>A0A2W4R3S1_9GAMM</name>
<protein>
    <recommendedName>
        <fullName evidence="2">cyclic-guanylate-specific phosphodiesterase</fullName>
        <ecNumber evidence="2">3.1.4.52</ecNumber>
    </recommendedName>
</protein>
<evidence type="ECO:0000256" key="5">
    <source>
        <dbReference type="SAM" id="Coils"/>
    </source>
</evidence>
<dbReference type="PROSITE" id="PS50887">
    <property type="entry name" value="GGDEF"/>
    <property type="match status" value="1"/>
</dbReference>
<evidence type="ECO:0000313" key="10">
    <source>
        <dbReference type="EMBL" id="PZN78133.1"/>
    </source>
</evidence>
<keyword evidence="3" id="KW-0973">c-di-GMP</keyword>
<feature type="domain" description="PAC" evidence="7">
    <location>
        <begin position="143"/>
        <end position="194"/>
    </location>
</feature>
<evidence type="ECO:0000256" key="2">
    <source>
        <dbReference type="ARBA" id="ARBA00012282"/>
    </source>
</evidence>
<accession>A0A2W4R3S1</accession>
<dbReference type="AlphaFoldDB" id="A0A2W4R3S1"/>
<feature type="domain" description="EAL" evidence="8">
    <location>
        <begin position="492"/>
        <end position="746"/>
    </location>
</feature>
<keyword evidence="5" id="KW-0175">Coiled coil</keyword>
<dbReference type="SMART" id="SM00052">
    <property type="entry name" value="EAL"/>
    <property type="match status" value="1"/>
</dbReference>
<reference evidence="10 11" key="1">
    <citation type="journal article" date="2018" name="Aquat. Microb. Ecol.">
        <title>Gammaproteobacterial methanotrophs dominate.</title>
        <authorList>
            <person name="Rissanen A.J."/>
            <person name="Saarenheimo J."/>
            <person name="Tiirola M."/>
            <person name="Peura S."/>
            <person name="Aalto S.L."/>
            <person name="Karvinen A."/>
            <person name="Nykanen H."/>
        </authorList>
    </citation>
    <scope>NUCLEOTIDE SEQUENCE [LARGE SCALE GENOMIC DNA]</scope>
    <source>
        <strain evidence="10">AMbin10</strain>
    </source>
</reference>
<evidence type="ECO:0000259" key="8">
    <source>
        <dbReference type="PROSITE" id="PS50883"/>
    </source>
</evidence>
<dbReference type="NCBIfam" id="TIGR00254">
    <property type="entry name" value="GGDEF"/>
    <property type="match status" value="1"/>
</dbReference>
<dbReference type="PANTHER" id="PTHR44757:SF2">
    <property type="entry name" value="BIOFILM ARCHITECTURE MAINTENANCE PROTEIN MBAA"/>
    <property type="match status" value="1"/>
</dbReference>
<comment type="cofactor">
    <cofactor evidence="1">
        <name>Mg(2+)</name>
        <dbReference type="ChEBI" id="CHEBI:18420"/>
    </cofactor>
</comment>
<comment type="caution">
    <text evidence="10">The sequence shown here is derived from an EMBL/GenBank/DDBJ whole genome shotgun (WGS) entry which is preliminary data.</text>
</comment>
<dbReference type="PROSITE" id="PS50112">
    <property type="entry name" value="PAS"/>
    <property type="match status" value="2"/>
</dbReference>
<dbReference type="SMART" id="SM00267">
    <property type="entry name" value="GGDEF"/>
    <property type="match status" value="1"/>
</dbReference>
<evidence type="ECO:0000256" key="1">
    <source>
        <dbReference type="ARBA" id="ARBA00001946"/>
    </source>
</evidence>
<dbReference type="Pfam" id="PF13426">
    <property type="entry name" value="PAS_9"/>
    <property type="match status" value="2"/>
</dbReference>
<proteinExistence type="predicted"/>
<dbReference type="EC" id="3.1.4.52" evidence="2"/>
<dbReference type="SMART" id="SM00086">
    <property type="entry name" value="PAC"/>
    <property type="match status" value="2"/>
</dbReference>
<dbReference type="InterPro" id="IPR000014">
    <property type="entry name" value="PAS"/>
</dbReference>
<feature type="coiled-coil region" evidence="5">
    <location>
        <begin position="46"/>
        <end position="73"/>
    </location>
</feature>
<evidence type="ECO:0000256" key="3">
    <source>
        <dbReference type="ARBA" id="ARBA00022636"/>
    </source>
</evidence>
<dbReference type="Proteomes" id="UP000249396">
    <property type="component" value="Unassembled WGS sequence"/>
</dbReference>
<dbReference type="PROSITE" id="PS50113">
    <property type="entry name" value="PAC"/>
    <property type="match status" value="2"/>
</dbReference>
<dbReference type="InterPro" id="IPR001610">
    <property type="entry name" value="PAC"/>
</dbReference>
<feature type="domain" description="PAS" evidence="6">
    <location>
        <begin position="198"/>
        <end position="237"/>
    </location>
</feature>
<dbReference type="CDD" id="cd00130">
    <property type="entry name" value="PAS"/>
    <property type="match status" value="2"/>
</dbReference>
<dbReference type="Gene3D" id="3.30.70.270">
    <property type="match status" value="1"/>
</dbReference>
<dbReference type="InterPro" id="IPR029787">
    <property type="entry name" value="Nucleotide_cyclase"/>
</dbReference>